<dbReference type="SUPFAM" id="SSF56112">
    <property type="entry name" value="Protein kinase-like (PK-like)"/>
    <property type="match status" value="1"/>
</dbReference>
<dbReference type="EMBL" id="CAJVPY010000602">
    <property type="protein sequence ID" value="CAG8482829.1"/>
    <property type="molecule type" value="Genomic_DNA"/>
</dbReference>
<dbReference type="OrthoDB" id="2384430at2759"/>
<dbReference type="Gene3D" id="1.25.40.10">
    <property type="entry name" value="Tetratricopeptide repeat domain"/>
    <property type="match status" value="1"/>
</dbReference>
<dbReference type="Proteomes" id="UP000789405">
    <property type="component" value="Unassembled WGS sequence"/>
</dbReference>
<accession>A0A9N8WHH5</accession>
<evidence type="ECO:0000313" key="2">
    <source>
        <dbReference type="Proteomes" id="UP000789405"/>
    </source>
</evidence>
<comment type="caution">
    <text evidence="1">The sequence shown here is derived from an EMBL/GenBank/DDBJ whole genome shotgun (WGS) entry which is preliminary data.</text>
</comment>
<keyword evidence="2" id="KW-1185">Reference proteome</keyword>
<dbReference type="AlphaFoldDB" id="A0A9N8WHH5"/>
<dbReference type="Gene3D" id="1.10.510.10">
    <property type="entry name" value="Transferase(Phosphotransferase) domain 1"/>
    <property type="match status" value="1"/>
</dbReference>
<dbReference type="InterPro" id="IPR011009">
    <property type="entry name" value="Kinase-like_dom_sf"/>
</dbReference>
<evidence type="ECO:0000313" key="1">
    <source>
        <dbReference type="EMBL" id="CAG8482829.1"/>
    </source>
</evidence>
<dbReference type="SUPFAM" id="SSF81901">
    <property type="entry name" value="HCP-like"/>
    <property type="match status" value="1"/>
</dbReference>
<protein>
    <submittedName>
        <fullName evidence="1">16009_t:CDS:1</fullName>
    </submittedName>
</protein>
<gene>
    <name evidence="1" type="ORF">DERYTH_LOCUS2015</name>
</gene>
<dbReference type="InterPro" id="IPR011990">
    <property type="entry name" value="TPR-like_helical_dom_sf"/>
</dbReference>
<organism evidence="1 2">
    <name type="scientific">Dentiscutata erythropus</name>
    <dbReference type="NCBI Taxonomy" id="1348616"/>
    <lineage>
        <taxon>Eukaryota</taxon>
        <taxon>Fungi</taxon>
        <taxon>Fungi incertae sedis</taxon>
        <taxon>Mucoromycota</taxon>
        <taxon>Glomeromycotina</taxon>
        <taxon>Glomeromycetes</taxon>
        <taxon>Diversisporales</taxon>
        <taxon>Gigasporaceae</taxon>
        <taxon>Dentiscutata</taxon>
    </lineage>
</organism>
<name>A0A9N8WHH5_9GLOM</name>
<proteinExistence type="predicted"/>
<reference evidence="1" key="1">
    <citation type="submission" date="2021-06" db="EMBL/GenBank/DDBJ databases">
        <authorList>
            <person name="Kallberg Y."/>
            <person name="Tangrot J."/>
            <person name="Rosling A."/>
        </authorList>
    </citation>
    <scope>NUCLEOTIDE SEQUENCE</scope>
    <source>
        <strain evidence="1">MA453B</strain>
    </source>
</reference>
<sequence>MDGFEDYKFINSGAFSQVYRARFKNANLVKYVLILEYEDNGLCENICTKNSAKIEWALKIKYAIQLVEAVKCLHAHIIIHCDLNMPDDRPSIEEVALVLEDFIVQDITDNDSFDLSDISEFEEFIKNTFGSIKDNNIKLNAMADEMTLFVNNLKRQLNSSGTYAWRVYYKLRRRNNAFYYLKKAIENGNINALNTLGLCYQKGQGTGTSKIEGLNYLKKRQDRDYLLHNMSLEIVKNTV</sequence>